<proteinExistence type="predicted"/>
<reference evidence="2 3" key="2">
    <citation type="submission" date="2018-11" db="EMBL/GenBank/DDBJ databases">
        <authorList>
            <consortium name="Pathogen Informatics"/>
        </authorList>
    </citation>
    <scope>NUCLEOTIDE SEQUENCE [LARGE SCALE GENOMIC DNA]</scope>
    <source>
        <strain evidence="2 3">NST_G2</strain>
    </source>
</reference>
<accession>A0A183TCK7</accession>
<dbReference type="WBParaSite" id="SSLN_0001474301-mRNA-1">
    <property type="protein sequence ID" value="SSLN_0001474301-mRNA-1"/>
    <property type="gene ID" value="SSLN_0001474301"/>
</dbReference>
<evidence type="ECO:0000313" key="3">
    <source>
        <dbReference type="Proteomes" id="UP000275846"/>
    </source>
</evidence>
<protein>
    <recommendedName>
        <fullName evidence="1">DUF7083 domain-containing protein</fullName>
    </recommendedName>
</protein>
<evidence type="ECO:0000313" key="2">
    <source>
        <dbReference type="EMBL" id="VDM00591.1"/>
    </source>
</evidence>
<reference evidence="4" key="1">
    <citation type="submission" date="2016-06" db="UniProtKB">
        <authorList>
            <consortium name="WormBaseParasite"/>
        </authorList>
    </citation>
    <scope>IDENTIFICATION</scope>
</reference>
<gene>
    <name evidence="2" type="ORF">SSLN_LOCUS14205</name>
</gene>
<dbReference type="AlphaFoldDB" id="A0A183TCK7"/>
<dbReference type="Pfam" id="PF23309">
    <property type="entry name" value="DUF7083"/>
    <property type="match status" value="1"/>
</dbReference>
<dbReference type="InterPro" id="IPR055510">
    <property type="entry name" value="DUF7083"/>
</dbReference>
<name>A0A183TCK7_SCHSO</name>
<keyword evidence="3" id="KW-1185">Reference proteome</keyword>
<dbReference type="EMBL" id="UYSU01038738">
    <property type="protein sequence ID" value="VDM00591.1"/>
    <property type="molecule type" value="Genomic_DNA"/>
</dbReference>
<evidence type="ECO:0000313" key="4">
    <source>
        <dbReference type="WBParaSite" id="SSLN_0001474301-mRNA-1"/>
    </source>
</evidence>
<feature type="domain" description="DUF7083" evidence="1">
    <location>
        <begin position="46"/>
        <end position="130"/>
    </location>
</feature>
<organism evidence="4">
    <name type="scientific">Schistocephalus solidus</name>
    <name type="common">Tapeworm</name>
    <dbReference type="NCBI Taxonomy" id="70667"/>
    <lineage>
        <taxon>Eukaryota</taxon>
        <taxon>Metazoa</taxon>
        <taxon>Spiralia</taxon>
        <taxon>Lophotrochozoa</taxon>
        <taxon>Platyhelminthes</taxon>
        <taxon>Cestoda</taxon>
        <taxon>Eucestoda</taxon>
        <taxon>Diphyllobothriidea</taxon>
        <taxon>Diphyllobothriidae</taxon>
        <taxon>Schistocephalus</taxon>
    </lineage>
</organism>
<sequence length="153" mass="17370">MADEYADFKRMVQQHLMLMKALSVEPTNSFMGQLIAAIILQSVDYIAGCITEFLNNLQVNIAFASWHKRYGDFFCANLVHLDGAGNVSLLIHSLDPTEHECYTNCIFPKNPRKVTCMATEKRLSKVFGEQSSRLNTQFKCPQMPNPESKDFIT</sequence>
<evidence type="ECO:0000259" key="1">
    <source>
        <dbReference type="Pfam" id="PF23309"/>
    </source>
</evidence>
<dbReference type="Proteomes" id="UP000275846">
    <property type="component" value="Unassembled WGS sequence"/>
</dbReference>